<comment type="catalytic activity">
    <reaction evidence="3">
        <text>L-proline + NAD(+) = (S)-1-pyrroline-5-carboxylate + NADH + 2 H(+)</text>
        <dbReference type="Rhea" id="RHEA:14105"/>
        <dbReference type="ChEBI" id="CHEBI:15378"/>
        <dbReference type="ChEBI" id="CHEBI:17388"/>
        <dbReference type="ChEBI" id="CHEBI:57540"/>
        <dbReference type="ChEBI" id="CHEBI:57945"/>
        <dbReference type="ChEBI" id="CHEBI:60039"/>
        <dbReference type="EC" id="1.5.1.2"/>
    </reaction>
</comment>
<feature type="domain" description="Pyrroline-5-carboxylate reductase dimerisation" evidence="4">
    <location>
        <begin position="156"/>
        <end position="259"/>
    </location>
</feature>
<comment type="subcellular location">
    <subcellularLocation>
        <location evidence="3">Cytoplasm</location>
    </subcellularLocation>
</comment>
<dbReference type="Gene3D" id="3.40.50.720">
    <property type="entry name" value="NAD(P)-binding Rossmann-like Domain"/>
    <property type="match status" value="1"/>
</dbReference>
<evidence type="ECO:0000259" key="4">
    <source>
        <dbReference type="Pfam" id="PF14748"/>
    </source>
</evidence>
<keyword evidence="2 3" id="KW-0560">Oxidoreductase</keyword>
<dbReference type="Gene3D" id="1.10.3730.10">
    <property type="entry name" value="ProC C-terminal domain-like"/>
    <property type="match status" value="1"/>
</dbReference>
<evidence type="ECO:0000256" key="2">
    <source>
        <dbReference type="ARBA" id="ARBA00023002"/>
    </source>
</evidence>
<dbReference type="GO" id="GO:0004735">
    <property type="term" value="F:pyrroline-5-carboxylate reductase activity"/>
    <property type="evidence" value="ECO:0007669"/>
    <property type="project" value="UniProtKB-UniRule"/>
</dbReference>
<keyword evidence="3" id="KW-0521">NADP</keyword>
<evidence type="ECO:0000313" key="5">
    <source>
        <dbReference type="EMBL" id="AVJ25853.1"/>
    </source>
</evidence>
<dbReference type="EMBL" id="CP023270">
    <property type="protein sequence ID" value="AVJ25853.1"/>
    <property type="molecule type" value="Genomic_DNA"/>
</dbReference>
<dbReference type="SUPFAM" id="SSF48179">
    <property type="entry name" value="6-phosphogluconate dehydrogenase C-terminal domain-like"/>
    <property type="match status" value="1"/>
</dbReference>
<dbReference type="PANTHER" id="PTHR11645:SF0">
    <property type="entry name" value="PYRROLINE-5-CARBOXYLATE REDUCTASE 3"/>
    <property type="match status" value="1"/>
</dbReference>
<dbReference type="InterPro" id="IPR029036">
    <property type="entry name" value="P5CR_dimer"/>
</dbReference>
<dbReference type="AlphaFoldDB" id="A0A2S0I1G4"/>
<dbReference type="InterPro" id="IPR000304">
    <property type="entry name" value="Pyrroline-COOH_reductase"/>
</dbReference>
<comment type="pathway">
    <text evidence="3">Amino-acid biosynthesis; L-proline biosynthesis; L-proline from L-glutamate 5-semialdehyde: step 1/1.</text>
</comment>
<dbReference type="OrthoDB" id="9805754at2"/>
<keyword evidence="3" id="KW-0641">Proline biosynthesis</keyword>
<dbReference type="PIRSF" id="PIRSF000193">
    <property type="entry name" value="Pyrrol-5-carb_rd"/>
    <property type="match status" value="1"/>
</dbReference>
<keyword evidence="6" id="KW-1185">Reference proteome</keyword>
<dbReference type="Proteomes" id="UP000239477">
    <property type="component" value="Chromosome"/>
</dbReference>
<evidence type="ECO:0000313" key="6">
    <source>
        <dbReference type="Proteomes" id="UP000239477"/>
    </source>
</evidence>
<dbReference type="GO" id="GO:0005737">
    <property type="term" value="C:cytoplasm"/>
    <property type="evidence" value="ECO:0007669"/>
    <property type="project" value="UniProtKB-SubCell"/>
</dbReference>
<dbReference type="UniPathway" id="UPA00098">
    <property type="reaction ID" value="UER00361"/>
</dbReference>
<dbReference type="HAMAP" id="MF_01925">
    <property type="entry name" value="P5C_reductase"/>
    <property type="match status" value="1"/>
</dbReference>
<proteinExistence type="inferred from homology"/>
<dbReference type="SUPFAM" id="SSF51735">
    <property type="entry name" value="NAD(P)-binding Rossmann-fold domains"/>
    <property type="match status" value="1"/>
</dbReference>
<keyword evidence="3" id="KW-0028">Amino-acid biosynthesis</keyword>
<gene>
    <name evidence="3" type="primary">proC</name>
    <name evidence="5" type="ORF">CLM73_01235</name>
</gene>
<dbReference type="Pfam" id="PF14748">
    <property type="entry name" value="P5CR_dimer"/>
    <property type="match status" value="1"/>
</dbReference>
<sequence>MKVLLVGASGWLGRSTGPLLLRKGVVDAQDLHCLNRSADPGPTYNEWPAVRRFSNFTEAIADCDVVILSIRPDDFRSGEFRCEDRLVISFMAGVGLDELVLCCGSQRIARAMPNAAVEIGSSYTPWIASSTTPAADEDRVRLLLSALGTEDQLFDESHIDTLTAISGSGHAYPALLAKALADVAVSHGLPEHVASRAALGVVRDAAQLLGGEHNQPDEVVQQFLDYNGTTAAALRAASQAGFEGAIQDAVDAGASNARESSERTRKD</sequence>
<dbReference type="RefSeq" id="WP_105236979.1">
    <property type="nucleotide sequence ID" value="NZ_CP023270.1"/>
</dbReference>
<reference evidence="5 6" key="1">
    <citation type="submission" date="2017-09" db="EMBL/GenBank/DDBJ databases">
        <title>Genomic, metabolic, and phenotypic characteristics of bacterial isolates from the natural microbiome of the model nematode Caenorhabditis elegans.</title>
        <authorList>
            <person name="Zimmermann J."/>
            <person name="Obeng N."/>
            <person name="Yang W."/>
            <person name="Obeng O."/>
            <person name="Kissoyan K."/>
            <person name="Pees B."/>
            <person name="Dirksen P."/>
            <person name="Hoppner M."/>
            <person name="Franke A."/>
            <person name="Rosenstiel P."/>
            <person name="Leippe M."/>
            <person name="Dierking K."/>
            <person name="Kaleta C."/>
            <person name="Schulenburg H."/>
        </authorList>
    </citation>
    <scope>NUCLEOTIDE SEQUENCE [LARGE SCALE GENOMIC DNA]</scope>
    <source>
        <strain evidence="5 6">MYb73</strain>
    </source>
</reference>
<keyword evidence="3" id="KW-0963">Cytoplasm</keyword>
<dbReference type="GO" id="GO:0055129">
    <property type="term" value="P:L-proline biosynthetic process"/>
    <property type="evidence" value="ECO:0007669"/>
    <property type="project" value="UniProtKB-UniRule"/>
</dbReference>
<dbReference type="InterPro" id="IPR008927">
    <property type="entry name" value="6-PGluconate_DH-like_C_sf"/>
</dbReference>
<protein>
    <recommendedName>
        <fullName evidence="3">Pyrroline-5-carboxylate reductase</fullName>
        <shortName evidence="3">P5C reductase</shortName>
        <shortName evidence="3">P5CR</shortName>
        <ecNumber evidence="3">1.5.1.2</ecNumber>
    </recommendedName>
    <alternativeName>
        <fullName evidence="3">PCA reductase</fullName>
    </alternativeName>
</protein>
<dbReference type="EC" id="1.5.1.2" evidence="3"/>
<dbReference type="InterPro" id="IPR036291">
    <property type="entry name" value="NAD(P)-bd_dom_sf"/>
</dbReference>
<dbReference type="PANTHER" id="PTHR11645">
    <property type="entry name" value="PYRROLINE-5-CARBOXYLATE REDUCTASE"/>
    <property type="match status" value="1"/>
</dbReference>
<organism evidence="5 6">
    <name type="scientific">Achromobacter spanius</name>
    <dbReference type="NCBI Taxonomy" id="217203"/>
    <lineage>
        <taxon>Bacteria</taxon>
        <taxon>Pseudomonadati</taxon>
        <taxon>Pseudomonadota</taxon>
        <taxon>Betaproteobacteria</taxon>
        <taxon>Burkholderiales</taxon>
        <taxon>Alcaligenaceae</taxon>
        <taxon>Achromobacter</taxon>
    </lineage>
</organism>
<name>A0A2S0I1G4_9BURK</name>
<accession>A0A2S0I1G4</accession>
<evidence type="ECO:0000256" key="3">
    <source>
        <dbReference type="HAMAP-Rule" id="MF_01925"/>
    </source>
</evidence>
<evidence type="ECO:0000256" key="1">
    <source>
        <dbReference type="ARBA" id="ARBA00005525"/>
    </source>
</evidence>
<comment type="catalytic activity">
    <reaction evidence="3">
        <text>L-proline + NADP(+) = (S)-1-pyrroline-5-carboxylate + NADPH + 2 H(+)</text>
        <dbReference type="Rhea" id="RHEA:14109"/>
        <dbReference type="ChEBI" id="CHEBI:15378"/>
        <dbReference type="ChEBI" id="CHEBI:17388"/>
        <dbReference type="ChEBI" id="CHEBI:57783"/>
        <dbReference type="ChEBI" id="CHEBI:58349"/>
        <dbReference type="ChEBI" id="CHEBI:60039"/>
        <dbReference type="EC" id="1.5.1.2"/>
    </reaction>
</comment>
<comment type="function">
    <text evidence="3">Catalyzes the reduction of 1-pyrroline-5-carboxylate (PCA) to L-proline.</text>
</comment>
<comment type="similarity">
    <text evidence="1 3">Belongs to the pyrroline-5-carboxylate reductase family.</text>
</comment>